<comment type="caution">
    <text evidence="3">The sequence shown here is derived from an EMBL/GenBank/DDBJ whole genome shotgun (WGS) entry which is preliminary data.</text>
</comment>
<proteinExistence type="predicted"/>
<name>A0A840NEA0_9PSEU</name>
<protein>
    <submittedName>
        <fullName evidence="3">Membrane protease YdiL (CAAX protease family)</fullName>
    </submittedName>
</protein>
<feature type="transmembrane region" description="Helical" evidence="1">
    <location>
        <begin position="270"/>
        <end position="288"/>
    </location>
</feature>
<feature type="transmembrane region" description="Helical" evidence="1">
    <location>
        <begin position="110"/>
        <end position="129"/>
    </location>
</feature>
<feature type="transmembrane region" description="Helical" evidence="1">
    <location>
        <begin position="21"/>
        <end position="47"/>
    </location>
</feature>
<feature type="transmembrane region" description="Helical" evidence="1">
    <location>
        <begin position="181"/>
        <end position="199"/>
    </location>
</feature>
<evidence type="ECO:0000313" key="3">
    <source>
        <dbReference type="EMBL" id="MBB5067649.1"/>
    </source>
</evidence>
<organism evidence="3 4">
    <name type="scientific">Saccharopolyspora gloriosae</name>
    <dbReference type="NCBI Taxonomy" id="455344"/>
    <lineage>
        <taxon>Bacteria</taxon>
        <taxon>Bacillati</taxon>
        <taxon>Actinomycetota</taxon>
        <taxon>Actinomycetes</taxon>
        <taxon>Pseudonocardiales</taxon>
        <taxon>Pseudonocardiaceae</taxon>
        <taxon>Saccharopolyspora</taxon>
    </lineage>
</organism>
<feature type="transmembrane region" description="Helical" evidence="1">
    <location>
        <begin position="67"/>
        <end position="89"/>
    </location>
</feature>
<dbReference type="GO" id="GO:0006508">
    <property type="term" value="P:proteolysis"/>
    <property type="evidence" value="ECO:0007669"/>
    <property type="project" value="UniProtKB-KW"/>
</dbReference>
<gene>
    <name evidence="3" type="ORF">BJ969_000737</name>
</gene>
<dbReference type="EMBL" id="JACHIV010000001">
    <property type="protein sequence ID" value="MBB5067649.1"/>
    <property type="molecule type" value="Genomic_DNA"/>
</dbReference>
<feature type="transmembrane region" description="Helical" evidence="1">
    <location>
        <begin position="141"/>
        <end position="161"/>
    </location>
</feature>
<accession>A0A840NEA0</accession>
<dbReference type="Pfam" id="PF02517">
    <property type="entry name" value="Rce1-like"/>
    <property type="match status" value="1"/>
</dbReference>
<keyword evidence="1" id="KW-0472">Membrane</keyword>
<dbReference type="PANTHER" id="PTHR35797:SF1">
    <property type="entry name" value="PROTEASE"/>
    <property type="match status" value="1"/>
</dbReference>
<sequence>MVIHTPANDEQRRARPGIRGLIARNPLVSFFTLAFGLSWVAWIPYVLSEQGMGLVGFRFPEVLGSPQLLALLPGAYLGPIAAAFLVTALSDGRDGVRHWVGRLFRWNVNWRWYVSLIVGVPLLLSAVSLPFSGWQVQAPPMWVLAAYLPALVFQLLTTGLAEEPGWRDFALPRIQPRFGPLLGTVILGVLWGAWHLPLFLTDWAGYPHVHWTQPVEFVLAAVVFSFVITWVFNRTGESLPLAMILHVGVNNFFSVAWTEMFPGVDPSQDSTHIQLIAWGTVGLVLIVATRGKLGYRGETTPTS</sequence>
<evidence type="ECO:0000259" key="2">
    <source>
        <dbReference type="Pfam" id="PF02517"/>
    </source>
</evidence>
<dbReference type="GO" id="GO:0004175">
    <property type="term" value="F:endopeptidase activity"/>
    <property type="evidence" value="ECO:0007669"/>
    <property type="project" value="UniProtKB-ARBA"/>
</dbReference>
<dbReference type="PANTHER" id="PTHR35797">
    <property type="entry name" value="PROTEASE-RELATED"/>
    <property type="match status" value="1"/>
</dbReference>
<feature type="transmembrane region" description="Helical" evidence="1">
    <location>
        <begin position="211"/>
        <end position="232"/>
    </location>
</feature>
<dbReference type="RefSeq" id="WP_343071202.1">
    <property type="nucleotide sequence ID" value="NZ_JACHIV010000001.1"/>
</dbReference>
<dbReference type="GO" id="GO:0080120">
    <property type="term" value="P:CAAX-box protein maturation"/>
    <property type="evidence" value="ECO:0007669"/>
    <property type="project" value="UniProtKB-ARBA"/>
</dbReference>
<keyword evidence="3" id="KW-0378">Hydrolase</keyword>
<evidence type="ECO:0000256" key="1">
    <source>
        <dbReference type="SAM" id="Phobius"/>
    </source>
</evidence>
<keyword evidence="1" id="KW-1133">Transmembrane helix</keyword>
<feature type="domain" description="CAAX prenyl protease 2/Lysostaphin resistance protein A-like" evidence="2">
    <location>
        <begin position="147"/>
        <end position="250"/>
    </location>
</feature>
<dbReference type="InterPro" id="IPR042150">
    <property type="entry name" value="MmRce1-like"/>
</dbReference>
<keyword evidence="1" id="KW-0812">Transmembrane</keyword>
<keyword evidence="4" id="KW-1185">Reference proteome</keyword>
<evidence type="ECO:0000313" key="4">
    <source>
        <dbReference type="Proteomes" id="UP000580474"/>
    </source>
</evidence>
<dbReference type="InterPro" id="IPR003675">
    <property type="entry name" value="Rce1/LyrA-like_dom"/>
</dbReference>
<dbReference type="AlphaFoldDB" id="A0A840NEA0"/>
<dbReference type="Proteomes" id="UP000580474">
    <property type="component" value="Unassembled WGS sequence"/>
</dbReference>
<reference evidence="3 4" key="1">
    <citation type="submission" date="2020-08" db="EMBL/GenBank/DDBJ databases">
        <title>Sequencing the genomes of 1000 actinobacteria strains.</title>
        <authorList>
            <person name="Klenk H.-P."/>
        </authorList>
    </citation>
    <scope>NUCLEOTIDE SEQUENCE [LARGE SCALE GENOMIC DNA]</scope>
    <source>
        <strain evidence="3 4">DSM 45582</strain>
    </source>
</reference>
<feature type="transmembrane region" description="Helical" evidence="1">
    <location>
        <begin position="239"/>
        <end position="258"/>
    </location>
</feature>
<keyword evidence="3" id="KW-0645">Protease</keyword>